<evidence type="ECO:0000256" key="2">
    <source>
        <dbReference type="ARBA" id="ARBA00024035"/>
    </source>
</evidence>
<evidence type="ECO:0000256" key="1">
    <source>
        <dbReference type="ARBA" id="ARBA00022691"/>
    </source>
</evidence>
<feature type="domain" description="S-adenosyl-l-methionine hydroxide adenosyltransferase N-terminal" evidence="3">
    <location>
        <begin position="4"/>
        <end position="145"/>
    </location>
</feature>
<dbReference type="Gene3D" id="3.40.50.10790">
    <property type="entry name" value="S-adenosyl-l-methionine hydroxide adenosyltransferase, N-terminal"/>
    <property type="match status" value="1"/>
</dbReference>
<evidence type="ECO:0000259" key="4">
    <source>
        <dbReference type="Pfam" id="PF20257"/>
    </source>
</evidence>
<dbReference type="PANTHER" id="PTHR35092">
    <property type="entry name" value="CHLORINASE MJ1651"/>
    <property type="match status" value="1"/>
</dbReference>
<evidence type="ECO:0000259" key="3">
    <source>
        <dbReference type="Pfam" id="PF01887"/>
    </source>
</evidence>
<dbReference type="InterPro" id="IPR023228">
    <property type="entry name" value="SAM_OH_AdoTrfase_N_sf"/>
</dbReference>
<dbReference type="InterPro" id="IPR046470">
    <property type="entry name" value="SAM_HAT_C"/>
</dbReference>
<dbReference type="EMBL" id="CP080429">
    <property type="protein sequence ID" value="QYJ68005.1"/>
    <property type="molecule type" value="Genomic_DNA"/>
</dbReference>
<reference evidence="5 6" key="1">
    <citation type="submission" date="2021-07" db="EMBL/GenBank/DDBJ databases">
        <title>Flavobacterium WSW3-B6 sp.nov, isolated from seaweed.</title>
        <authorList>
            <person name="Muhammad N."/>
            <person name="Ho H."/>
            <person name="Lee Y.-J."/>
            <person name="Nguyen T."/>
            <person name="Ho J."/>
            <person name="Kim S.-G."/>
        </authorList>
    </citation>
    <scope>NUCLEOTIDE SEQUENCE [LARGE SCALE GENOMIC DNA]</scope>
    <source>
        <strain evidence="5 6">WSW3-B6</strain>
    </source>
</reference>
<dbReference type="Proteomes" id="UP000825381">
    <property type="component" value="Chromosome"/>
</dbReference>
<organism evidence="5 6">
    <name type="scientific">Flavobacterium litorale</name>
    <dbReference type="NCBI Taxonomy" id="2856519"/>
    <lineage>
        <taxon>Bacteria</taxon>
        <taxon>Pseudomonadati</taxon>
        <taxon>Bacteroidota</taxon>
        <taxon>Flavobacteriia</taxon>
        <taxon>Flavobacteriales</taxon>
        <taxon>Flavobacteriaceae</taxon>
        <taxon>Flavobacterium</taxon>
    </lineage>
</organism>
<evidence type="ECO:0000313" key="6">
    <source>
        <dbReference type="Proteomes" id="UP000825381"/>
    </source>
</evidence>
<sequence length="286" mass="32259">MSIITLTTDFGLKDHFVGALKGKILSEFREATIVDISHHIDLFNTPEASYIVEAAYRNFPKGTVHLIGVDAELTNESRHIAMQWNDHYFICSDNGILSILTQKIVPQKIVAINIHSRFGDDATEMDVFTKVAIHLAKGGLLNVIGREITEIKSIHQLQPTISGNKDKTILRGYVVYIDHFGNCVTNITKKLFKEVGLGRDYEITFNTKTIKRINRNYSDFKLNNPFSLKDYEGEKLALFNEAGFLEIALYRSNPSTVGSARSLLGLKYRDVVCITFTTPENLKENI</sequence>
<name>A0ABX8VB18_9FLAO</name>
<dbReference type="InterPro" id="IPR046469">
    <property type="entry name" value="SAM_HAT_N"/>
</dbReference>
<dbReference type="SUPFAM" id="SSF101852">
    <property type="entry name" value="Bacterial fluorinating enzyme, C-terminal domain"/>
    <property type="match status" value="1"/>
</dbReference>
<dbReference type="RefSeq" id="WP_220640350.1">
    <property type="nucleotide sequence ID" value="NZ_CP080429.1"/>
</dbReference>
<dbReference type="Gene3D" id="2.40.30.90">
    <property type="entry name" value="Bacterial fluorinating enzyme like"/>
    <property type="match status" value="1"/>
</dbReference>
<feature type="domain" description="S-adenosyl-l-methionine hydroxide adenosyltransferase C-terminal" evidence="4">
    <location>
        <begin position="172"/>
        <end position="272"/>
    </location>
</feature>
<dbReference type="Pfam" id="PF01887">
    <property type="entry name" value="SAM_HAT_N"/>
    <property type="match status" value="1"/>
</dbReference>
<evidence type="ECO:0000313" key="5">
    <source>
        <dbReference type="EMBL" id="QYJ68005.1"/>
    </source>
</evidence>
<protein>
    <submittedName>
        <fullName evidence="5">SAM-dependent chlorinase/fluorinase</fullName>
    </submittedName>
</protein>
<dbReference type="Pfam" id="PF20257">
    <property type="entry name" value="SAM_HAT_C"/>
    <property type="match status" value="1"/>
</dbReference>
<dbReference type="InterPro" id="IPR002747">
    <property type="entry name" value="SAM_OH_AdoTrfase"/>
</dbReference>
<keyword evidence="1" id="KW-0949">S-adenosyl-L-methionine</keyword>
<gene>
    <name evidence="5" type="ORF">K1I41_10780</name>
</gene>
<dbReference type="PIRSF" id="PIRSF006779">
    <property type="entry name" value="UCP006779"/>
    <property type="match status" value="1"/>
</dbReference>
<dbReference type="PANTHER" id="PTHR35092:SF1">
    <property type="entry name" value="CHLORINASE MJ1651"/>
    <property type="match status" value="1"/>
</dbReference>
<accession>A0ABX8VB18</accession>
<comment type="similarity">
    <text evidence="2">Belongs to the SAM hydrolase / SAM-dependent halogenase family.</text>
</comment>
<dbReference type="SUPFAM" id="SSF102522">
    <property type="entry name" value="Bacterial fluorinating enzyme, N-terminal domain"/>
    <property type="match status" value="1"/>
</dbReference>
<proteinExistence type="inferred from homology"/>
<keyword evidence="6" id="KW-1185">Reference proteome</keyword>
<dbReference type="InterPro" id="IPR023227">
    <property type="entry name" value="SAM_OH_AdoTrfase_C_sf"/>
</dbReference>